<dbReference type="Proteomes" id="UP000031668">
    <property type="component" value="Unassembled WGS sequence"/>
</dbReference>
<sequence>MWLPQTESDLVIPERFLMSHREERFLNHDNGISIGKRNIMFPTQRFLDILSSSLAFVETHIVFEYFEVLEDEIKPQGLIQMIVPVKKKQMCTRIRNQHVEPKNSCDSKFTKDQQGD</sequence>
<protein>
    <submittedName>
        <fullName evidence="1">Uncharacterized protein</fullName>
    </submittedName>
</protein>
<evidence type="ECO:0000313" key="2">
    <source>
        <dbReference type="Proteomes" id="UP000031668"/>
    </source>
</evidence>
<keyword evidence="2" id="KW-1185">Reference proteome</keyword>
<dbReference type="AlphaFoldDB" id="A0A0C2IXN2"/>
<proteinExistence type="predicted"/>
<gene>
    <name evidence="1" type="ORF">RF11_16422</name>
</gene>
<organism evidence="1 2">
    <name type="scientific">Thelohanellus kitauei</name>
    <name type="common">Myxosporean</name>
    <dbReference type="NCBI Taxonomy" id="669202"/>
    <lineage>
        <taxon>Eukaryota</taxon>
        <taxon>Metazoa</taxon>
        <taxon>Cnidaria</taxon>
        <taxon>Myxozoa</taxon>
        <taxon>Myxosporea</taxon>
        <taxon>Bivalvulida</taxon>
        <taxon>Platysporina</taxon>
        <taxon>Myxobolidae</taxon>
        <taxon>Thelohanellus</taxon>
    </lineage>
</organism>
<evidence type="ECO:0000313" key="1">
    <source>
        <dbReference type="EMBL" id="KII70119.1"/>
    </source>
</evidence>
<dbReference type="EMBL" id="JWZT01002176">
    <property type="protein sequence ID" value="KII70119.1"/>
    <property type="molecule type" value="Genomic_DNA"/>
</dbReference>
<reference evidence="1 2" key="1">
    <citation type="journal article" date="2014" name="Genome Biol. Evol.">
        <title>The genome of the myxosporean Thelohanellus kitauei shows adaptations to nutrient acquisition within its fish host.</title>
        <authorList>
            <person name="Yang Y."/>
            <person name="Xiong J."/>
            <person name="Zhou Z."/>
            <person name="Huo F."/>
            <person name="Miao W."/>
            <person name="Ran C."/>
            <person name="Liu Y."/>
            <person name="Zhang J."/>
            <person name="Feng J."/>
            <person name="Wang M."/>
            <person name="Wang M."/>
            <person name="Wang L."/>
            <person name="Yao B."/>
        </authorList>
    </citation>
    <scope>NUCLEOTIDE SEQUENCE [LARGE SCALE GENOMIC DNA]</scope>
    <source>
        <strain evidence="1">Wuqing</strain>
    </source>
</reference>
<comment type="caution">
    <text evidence="1">The sequence shown here is derived from an EMBL/GenBank/DDBJ whole genome shotgun (WGS) entry which is preliminary data.</text>
</comment>
<accession>A0A0C2IXN2</accession>
<name>A0A0C2IXN2_THEKT</name>